<evidence type="ECO:0000313" key="2">
    <source>
        <dbReference type="EMBL" id="MDO3677881.1"/>
    </source>
</evidence>
<feature type="region of interest" description="Disordered" evidence="1">
    <location>
        <begin position="1"/>
        <end position="31"/>
    </location>
</feature>
<dbReference type="EMBL" id="JAUMKJ010000013">
    <property type="protein sequence ID" value="MDO3677881.1"/>
    <property type="molecule type" value="Genomic_DNA"/>
</dbReference>
<comment type="caution">
    <text evidence="2">The sequence shown here is derived from an EMBL/GenBank/DDBJ whole genome shotgun (WGS) entry which is preliminary data.</text>
</comment>
<evidence type="ECO:0000256" key="1">
    <source>
        <dbReference type="SAM" id="MobiDB-lite"/>
    </source>
</evidence>
<gene>
    <name evidence="2" type="ORF">Q3C12_12785</name>
</gene>
<sequence>MEERKWTGGSLTQAQLDRSEKEGDPAEEMAAAREAMAAKASMIADELYASGHDPG</sequence>
<organism evidence="2 3">
    <name type="scientific">Paenibacillus ehimensis</name>
    <dbReference type="NCBI Taxonomy" id="79264"/>
    <lineage>
        <taxon>Bacteria</taxon>
        <taxon>Bacillati</taxon>
        <taxon>Bacillota</taxon>
        <taxon>Bacilli</taxon>
        <taxon>Bacillales</taxon>
        <taxon>Paenibacillaceae</taxon>
        <taxon>Paenibacillus</taxon>
    </lineage>
</organism>
<dbReference type="RefSeq" id="WP_161782243.1">
    <property type="nucleotide sequence ID" value="NZ_JAUMKJ010000013.1"/>
</dbReference>
<accession>A0ABT8VA91</accession>
<dbReference type="Proteomes" id="UP001168883">
    <property type="component" value="Unassembled WGS sequence"/>
</dbReference>
<evidence type="ECO:0000313" key="3">
    <source>
        <dbReference type="Proteomes" id="UP001168883"/>
    </source>
</evidence>
<protein>
    <submittedName>
        <fullName evidence="2">Uncharacterized protein</fullName>
    </submittedName>
</protein>
<name>A0ABT8VA91_9BACL</name>
<proteinExistence type="predicted"/>
<keyword evidence="3" id="KW-1185">Reference proteome</keyword>
<reference evidence="2" key="1">
    <citation type="submission" date="2023-07" db="EMBL/GenBank/DDBJ databases">
        <authorList>
            <person name="Aktuganov G."/>
            <person name="Boyko T."/>
            <person name="Delegan Y."/>
            <person name="Galimzianova N."/>
            <person name="Gilvanova E."/>
            <person name="Korobov V."/>
            <person name="Kuzmina L."/>
            <person name="Melentiev A."/>
            <person name="Milman P."/>
            <person name="Ryabova A."/>
            <person name="Stupak E."/>
            <person name="Yasakov T."/>
            <person name="Zharikova N."/>
            <person name="Zhurenko E."/>
        </authorList>
    </citation>
    <scope>NUCLEOTIDE SEQUENCE</scope>
    <source>
        <strain evidence="2">IB-739</strain>
    </source>
</reference>